<dbReference type="KEGG" id="ecm:EcSMS35_1944"/>
<evidence type="ECO:0000313" key="1">
    <source>
        <dbReference type="EMBL" id="ACB19823.1"/>
    </source>
</evidence>
<evidence type="ECO:0000313" key="2">
    <source>
        <dbReference type="Proteomes" id="UP000007011"/>
    </source>
</evidence>
<name>B1LHA2_ECOSM</name>
<dbReference type="EMBL" id="CP000970">
    <property type="protein sequence ID" value="ACB19823.1"/>
    <property type="molecule type" value="Genomic_DNA"/>
</dbReference>
<organism evidence="1 2">
    <name type="scientific">Escherichia coli (strain SMS-3-5 / SECEC)</name>
    <dbReference type="NCBI Taxonomy" id="439855"/>
    <lineage>
        <taxon>Bacteria</taxon>
        <taxon>Pseudomonadati</taxon>
        <taxon>Pseudomonadota</taxon>
        <taxon>Gammaproteobacteria</taxon>
        <taxon>Enterobacterales</taxon>
        <taxon>Enterobacteriaceae</taxon>
        <taxon>Escherichia</taxon>
    </lineage>
</organism>
<dbReference type="Proteomes" id="UP000007011">
    <property type="component" value="Chromosome"/>
</dbReference>
<reference evidence="1 2" key="1">
    <citation type="journal article" date="2008" name="J. Bacteriol.">
        <title>Insights into the environmental resistance gene pool from the genome sequence of the multidrug-resistant environmental isolate Escherichia coli SMS-3-5.</title>
        <authorList>
            <person name="Fricke W.F."/>
            <person name="Wright M.S."/>
            <person name="Lindell A.H."/>
            <person name="Harkins D.M."/>
            <person name="Baker-Austin C."/>
            <person name="Ravel J."/>
            <person name="Stepanauskas R."/>
        </authorList>
    </citation>
    <scope>NUCLEOTIDE SEQUENCE [LARGE SCALE GENOMIC DNA]</scope>
    <source>
        <strain evidence="2">SMS-3-5 / SECEC</strain>
    </source>
</reference>
<protein>
    <submittedName>
        <fullName evidence="1">Uncharacterized protein</fullName>
    </submittedName>
</protein>
<gene>
    <name evidence="1" type="ordered locus">EcSMS35_1944</name>
</gene>
<accession>B1LHA2</accession>
<dbReference type="AlphaFoldDB" id="B1LHA2"/>
<proteinExistence type="predicted"/>
<dbReference type="HOGENOM" id="CLU_3343645_0_0_6"/>
<sequence>MSSGNLLCTDVFNYLLYFSPNYDDFSSLIANPTSLAG</sequence>